<feature type="signal peptide" evidence="1">
    <location>
        <begin position="1"/>
        <end position="26"/>
    </location>
</feature>
<evidence type="ECO:0000313" key="2">
    <source>
        <dbReference type="EMBL" id="MBD7978257.1"/>
    </source>
</evidence>
<feature type="chain" id="PRO_5047486054" evidence="1">
    <location>
        <begin position="27"/>
        <end position="365"/>
    </location>
</feature>
<sequence length="365" mass="38426">MRPLTSPGKRLLALLCGCVFSAASLAALKPMDDQELSAISGQALITMDALTYSGFQFTRINLGAEIDVLTNMEELRMGDFDRAGLPGLASNQSADILINNFALGRVRNANTPNATIEAFKVLDPYIEFAFKSNAQGVREVAGLRLGFGRSMGYLSGDILSLTGKMEGKIYGPASIAYQFYRETAGCGIANLINCTALLLAGDTEVYAGVELLQNGTGFTTIDGVNINRATHIGVPAGGSLLTDETGLIAALIPTLSKVTDCAALGLITCFPIANYKSIYVGDPTKSNIQEGGAAGIFFSLQNQNVPWQDLANAGKFVETQRGAFANFAKTGEGANAVYPFLLNLYDALRGTAREPTCIGALGAGC</sequence>
<keyword evidence="1" id="KW-0732">Signal</keyword>
<dbReference type="RefSeq" id="WP_251837029.1">
    <property type="nucleotide sequence ID" value="NZ_JACSQG010000007.1"/>
</dbReference>
<reference evidence="2 3" key="1">
    <citation type="submission" date="2020-08" db="EMBL/GenBank/DDBJ databases">
        <title>A Genomic Blueprint of the Chicken Gut Microbiome.</title>
        <authorList>
            <person name="Gilroy R."/>
            <person name="Ravi A."/>
            <person name="Getino M."/>
            <person name="Pursley I."/>
            <person name="Horton D.L."/>
            <person name="Alikhan N.-F."/>
            <person name="Baker D."/>
            <person name="Gharbi K."/>
            <person name="Hall N."/>
            <person name="Watson M."/>
            <person name="Adriaenssens E.M."/>
            <person name="Foster-Nyarko E."/>
            <person name="Jarju S."/>
            <person name="Secka A."/>
            <person name="Antonio M."/>
            <person name="Oren A."/>
            <person name="Chaudhuri R."/>
            <person name="La Ragione R.M."/>
            <person name="Hildebrand F."/>
            <person name="Pallen M.J."/>
        </authorList>
    </citation>
    <scope>NUCLEOTIDE SEQUENCE [LARGE SCALE GENOMIC DNA]</scope>
    <source>
        <strain evidence="2 3">Sa2CUA2</strain>
    </source>
</reference>
<evidence type="ECO:0000256" key="1">
    <source>
        <dbReference type="SAM" id="SignalP"/>
    </source>
</evidence>
<dbReference type="EMBL" id="JACSQG010000007">
    <property type="protein sequence ID" value="MBD7978257.1"/>
    <property type="molecule type" value="Genomic_DNA"/>
</dbReference>
<protein>
    <submittedName>
        <fullName evidence="2">Uncharacterized protein</fullName>
    </submittedName>
</protein>
<name>A0ABR8TR63_9PSED</name>
<evidence type="ECO:0000313" key="3">
    <source>
        <dbReference type="Proteomes" id="UP000611945"/>
    </source>
</evidence>
<gene>
    <name evidence="2" type="ORF">H9642_13815</name>
</gene>
<accession>A0ABR8TR63</accession>
<comment type="caution">
    <text evidence="2">The sequence shown here is derived from an EMBL/GenBank/DDBJ whole genome shotgun (WGS) entry which is preliminary data.</text>
</comment>
<keyword evidence="3" id="KW-1185">Reference proteome</keyword>
<organism evidence="2 3">
    <name type="scientific">Serpens gallinarum</name>
    <dbReference type="NCBI Taxonomy" id="2763075"/>
    <lineage>
        <taxon>Bacteria</taxon>
        <taxon>Pseudomonadati</taxon>
        <taxon>Pseudomonadota</taxon>
        <taxon>Gammaproteobacteria</taxon>
        <taxon>Pseudomonadales</taxon>
        <taxon>Pseudomonadaceae</taxon>
        <taxon>Pseudomonas</taxon>
    </lineage>
</organism>
<dbReference type="Proteomes" id="UP000611945">
    <property type="component" value="Unassembled WGS sequence"/>
</dbReference>
<proteinExistence type="predicted"/>